<organism evidence="1 2">
    <name type="scientific">Caerostris darwini</name>
    <dbReference type="NCBI Taxonomy" id="1538125"/>
    <lineage>
        <taxon>Eukaryota</taxon>
        <taxon>Metazoa</taxon>
        <taxon>Ecdysozoa</taxon>
        <taxon>Arthropoda</taxon>
        <taxon>Chelicerata</taxon>
        <taxon>Arachnida</taxon>
        <taxon>Araneae</taxon>
        <taxon>Araneomorphae</taxon>
        <taxon>Entelegynae</taxon>
        <taxon>Araneoidea</taxon>
        <taxon>Araneidae</taxon>
        <taxon>Caerostris</taxon>
    </lineage>
</organism>
<keyword evidence="2" id="KW-1185">Reference proteome</keyword>
<accession>A0AAV4PXF2</accession>
<proteinExistence type="predicted"/>
<name>A0AAV4PXF2_9ARAC</name>
<evidence type="ECO:0000313" key="1">
    <source>
        <dbReference type="EMBL" id="GIY00822.1"/>
    </source>
</evidence>
<reference evidence="1 2" key="1">
    <citation type="submission" date="2021-06" db="EMBL/GenBank/DDBJ databases">
        <title>Caerostris darwini draft genome.</title>
        <authorList>
            <person name="Kono N."/>
            <person name="Arakawa K."/>
        </authorList>
    </citation>
    <scope>NUCLEOTIDE SEQUENCE [LARGE SCALE GENOMIC DNA]</scope>
</reference>
<dbReference type="Proteomes" id="UP001054837">
    <property type="component" value="Unassembled WGS sequence"/>
</dbReference>
<sequence>MDPISHWMARTLLFFCPGKAPLMQKYKMTLWPSLRSATAKKLPTSNYGKSLTTHSWCNRQAPDGVLTIKAERIVQTTNSTLYVDTLRAYFVKVQKIFWAYINCN</sequence>
<protein>
    <submittedName>
        <fullName evidence="1">Uncharacterized protein</fullName>
    </submittedName>
</protein>
<evidence type="ECO:0000313" key="2">
    <source>
        <dbReference type="Proteomes" id="UP001054837"/>
    </source>
</evidence>
<dbReference type="AlphaFoldDB" id="A0AAV4PXF2"/>
<dbReference type="EMBL" id="BPLQ01003485">
    <property type="protein sequence ID" value="GIY00822.1"/>
    <property type="molecule type" value="Genomic_DNA"/>
</dbReference>
<gene>
    <name evidence="1" type="ORF">CDAR_76331</name>
</gene>
<comment type="caution">
    <text evidence="1">The sequence shown here is derived from an EMBL/GenBank/DDBJ whole genome shotgun (WGS) entry which is preliminary data.</text>
</comment>